<gene>
    <name evidence="9" type="ORF">AKJ09_01524</name>
</gene>
<feature type="domain" description="RNA polymerase sigma-70 region 2" evidence="7">
    <location>
        <begin position="22"/>
        <end position="80"/>
    </location>
</feature>
<dbReference type="Proteomes" id="UP000064967">
    <property type="component" value="Chromosome"/>
</dbReference>
<keyword evidence="10" id="KW-1185">Reference proteome</keyword>
<evidence type="ECO:0000313" key="10">
    <source>
        <dbReference type="Proteomes" id="UP000064967"/>
    </source>
</evidence>
<evidence type="ECO:0000256" key="4">
    <source>
        <dbReference type="ARBA" id="ARBA00023125"/>
    </source>
</evidence>
<evidence type="ECO:0000313" key="9">
    <source>
        <dbReference type="EMBL" id="AKU94860.1"/>
    </source>
</evidence>
<dbReference type="InterPro" id="IPR036388">
    <property type="entry name" value="WH-like_DNA-bd_sf"/>
</dbReference>
<dbReference type="Gene3D" id="1.10.10.10">
    <property type="entry name" value="Winged helix-like DNA-binding domain superfamily/Winged helix DNA-binding domain"/>
    <property type="match status" value="1"/>
</dbReference>
<protein>
    <submittedName>
        <fullName evidence="9">RNA polymerase sigma factor RpoE</fullName>
    </submittedName>
</protein>
<dbReference type="PANTHER" id="PTHR43133">
    <property type="entry name" value="RNA POLYMERASE ECF-TYPE SIGMA FACTO"/>
    <property type="match status" value="1"/>
</dbReference>
<dbReference type="InterPro" id="IPR013249">
    <property type="entry name" value="RNA_pol_sigma70_r4_t2"/>
</dbReference>
<keyword evidence="5" id="KW-0804">Transcription</keyword>
<evidence type="ECO:0000259" key="8">
    <source>
        <dbReference type="Pfam" id="PF08281"/>
    </source>
</evidence>
<accession>A0A0K1PMU4</accession>
<dbReference type="InterPro" id="IPR014284">
    <property type="entry name" value="RNA_pol_sigma-70_dom"/>
</dbReference>
<dbReference type="CDD" id="cd06171">
    <property type="entry name" value="Sigma70_r4"/>
    <property type="match status" value="1"/>
</dbReference>
<dbReference type="PANTHER" id="PTHR43133:SF8">
    <property type="entry name" value="RNA POLYMERASE SIGMA FACTOR HI_1459-RELATED"/>
    <property type="match status" value="1"/>
</dbReference>
<reference evidence="9 10" key="1">
    <citation type="submission" date="2015-08" db="EMBL/GenBank/DDBJ databases">
        <authorList>
            <person name="Babu N.S."/>
            <person name="Beckwith C.J."/>
            <person name="Beseler K.G."/>
            <person name="Brison A."/>
            <person name="Carone J.V."/>
            <person name="Caskin T.P."/>
            <person name="Diamond M."/>
            <person name="Durham M.E."/>
            <person name="Foxe J.M."/>
            <person name="Go M."/>
            <person name="Henderson B.A."/>
            <person name="Jones I.B."/>
            <person name="McGettigan J.A."/>
            <person name="Micheletti S.J."/>
            <person name="Nasrallah M.E."/>
            <person name="Ortiz D."/>
            <person name="Piller C.R."/>
            <person name="Privatt S.R."/>
            <person name="Schneider S.L."/>
            <person name="Sharp S."/>
            <person name="Smith T.C."/>
            <person name="Stanton J.D."/>
            <person name="Ullery H.E."/>
            <person name="Wilson R.J."/>
            <person name="Serrano M.G."/>
            <person name="Buck G."/>
            <person name="Lee V."/>
            <person name="Wang Y."/>
            <person name="Carvalho R."/>
            <person name="Voegtly L."/>
            <person name="Shi R."/>
            <person name="Duckworth R."/>
            <person name="Johnson A."/>
            <person name="Loviza R."/>
            <person name="Walstead R."/>
            <person name="Shah Z."/>
            <person name="Kiflezghi M."/>
            <person name="Wade K."/>
            <person name="Ball S.L."/>
            <person name="Bradley K.W."/>
            <person name="Asai D.J."/>
            <person name="Bowman C.A."/>
            <person name="Russell D.A."/>
            <person name="Pope W.H."/>
            <person name="Jacobs-Sera D."/>
            <person name="Hendrix R.W."/>
            <person name="Hatfull G.F."/>
        </authorList>
    </citation>
    <scope>NUCLEOTIDE SEQUENCE [LARGE SCALE GENOMIC DNA]</scope>
    <source>
        <strain evidence="9 10">DSM 27648</strain>
    </source>
</reference>
<evidence type="ECO:0000259" key="7">
    <source>
        <dbReference type="Pfam" id="PF04542"/>
    </source>
</evidence>
<dbReference type="NCBIfam" id="TIGR02937">
    <property type="entry name" value="sigma70-ECF"/>
    <property type="match status" value="1"/>
</dbReference>
<proteinExistence type="inferred from homology"/>
<dbReference type="GO" id="GO:0003677">
    <property type="term" value="F:DNA binding"/>
    <property type="evidence" value="ECO:0007669"/>
    <property type="project" value="UniProtKB-KW"/>
</dbReference>
<dbReference type="SUPFAM" id="SSF88946">
    <property type="entry name" value="Sigma2 domain of RNA polymerase sigma factors"/>
    <property type="match status" value="1"/>
</dbReference>
<dbReference type="AlphaFoldDB" id="A0A0K1PMU4"/>
<dbReference type="Gene3D" id="1.10.1740.10">
    <property type="match status" value="1"/>
</dbReference>
<organism evidence="9 10">
    <name type="scientific">Labilithrix luteola</name>
    <dbReference type="NCBI Taxonomy" id="1391654"/>
    <lineage>
        <taxon>Bacteria</taxon>
        <taxon>Pseudomonadati</taxon>
        <taxon>Myxococcota</taxon>
        <taxon>Polyangia</taxon>
        <taxon>Polyangiales</taxon>
        <taxon>Labilitrichaceae</taxon>
        <taxon>Labilithrix</taxon>
    </lineage>
</organism>
<feature type="region of interest" description="Disordered" evidence="6">
    <location>
        <begin position="78"/>
        <end position="104"/>
    </location>
</feature>
<name>A0A0K1PMU4_9BACT</name>
<evidence type="ECO:0000256" key="1">
    <source>
        <dbReference type="ARBA" id="ARBA00010641"/>
    </source>
</evidence>
<dbReference type="InterPro" id="IPR039425">
    <property type="entry name" value="RNA_pol_sigma-70-like"/>
</dbReference>
<dbReference type="STRING" id="1391654.AKJ09_01524"/>
<keyword evidence="2" id="KW-0805">Transcription regulation</keyword>
<dbReference type="KEGG" id="llu:AKJ09_01524"/>
<keyword evidence="3" id="KW-0731">Sigma factor</keyword>
<evidence type="ECO:0000256" key="5">
    <source>
        <dbReference type="ARBA" id="ARBA00023163"/>
    </source>
</evidence>
<feature type="domain" description="RNA polymerase sigma factor 70 region 4 type 2" evidence="8">
    <location>
        <begin position="112"/>
        <end position="161"/>
    </location>
</feature>
<dbReference type="Pfam" id="PF04542">
    <property type="entry name" value="Sigma70_r2"/>
    <property type="match status" value="1"/>
</dbReference>
<dbReference type="EMBL" id="CP012333">
    <property type="protein sequence ID" value="AKU94860.1"/>
    <property type="molecule type" value="Genomic_DNA"/>
</dbReference>
<dbReference type="GO" id="GO:0006352">
    <property type="term" value="P:DNA-templated transcription initiation"/>
    <property type="evidence" value="ECO:0007669"/>
    <property type="project" value="InterPro"/>
</dbReference>
<dbReference type="Pfam" id="PF08281">
    <property type="entry name" value="Sigma70_r4_2"/>
    <property type="match status" value="1"/>
</dbReference>
<sequence length="178" mass="20295">MQRSREDDDRLRATAKAEFANVWRFLRRLGVPTSSLDDATQEVFLVAARKFGEVQPGREKSYLFGTAVHVARELRRKHGREQLADDPDDEAMEPASTSTPEDSLGTRQEYDVLVRLLDGLTDDLRTVFILFEIEGQSLTEISTILGVPLGTVSSRLRRARADFELRLQKFQKRMRGGR</sequence>
<evidence type="ECO:0000256" key="6">
    <source>
        <dbReference type="SAM" id="MobiDB-lite"/>
    </source>
</evidence>
<keyword evidence="4" id="KW-0238">DNA-binding</keyword>
<evidence type="ECO:0000256" key="3">
    <source>
        <dbReference type="ARBA" id="ARBA00023082"/>
    </source>
</evidence>
<comment type="similarity">
    <text evidence="1">Belongs to the sigma-70 factor family. ECF subfamily.</text>
</comment>
<dbReference type="GO" id="GO:0016987">
    <property type="term" value="F:sigma factor activity"/>
    <property type="evidence" value="ECO:0007669"/>
    <property type="project" value="UniProtKB-KW"/>
</dbReference>
<evidence type="ECO:0000256" key="2">
    <source>
        <dbReference type="ARBA" id="ARBA00023015"/>
    </source>
</evidence>
<dbReference type="SUPFAM" id="SSF88659">
    <property type="entry name" value="Sigma3 and sigma4 domains of RNA polymerase sigma factors"/>
    <property type="match status" value="1"/>
</dbReference>
<dbReference type="RefSeq" id="WP_169927327.1">
    <property type="nucleotide sequence ID" value="NZ_CP012333.1"/>
</dbReference>
<dbReference type="InterPro" id="IPR007627">
    <property type="entry name" value="RNA_pol_sigma70_r2"/>
</dbReference>
<dbReference type="InterPro" id="IPR013325">
    <property type="entry name" value="RNA_pol_sigma_r2"/>
</dbReference>
<dbReference type="InterPro" id="IPR013324">
    <property type="entry name" value="RNA_pol_sigma_r3/r4-like"/>
</dbReference>